<gene>
    <name evidence="2" type="ORF">NITMOv2_2032</name>
</gene>
<keyword evidence="3" id="KW-1185">Reference proteome</keyword>
<evidence type="ECO:0000313" key="2">
    <source>
        <dbReference type="EMBL" id="ALA58449.1"/>
    </source>
</evidence>
<feature type="transmembrane region" description="Helical" evidence="1">
    <location>
        <begin position="40"/>
        <end position="58"/>
    </location>
</feature>
<organism evidence="2 3">
    <name type="scientific">Nitrospira moscoviensis</name>
    <dbReference type="NCBI Taxonomy" id="42253"/>
    <lineage>
        <taxon>Bacteria</taxon>
        <taxon>Pseudomonadati</taxon>
        <taxon>Nitrospirota</taxon>
        <taxon>Nitrospiria</taxon>
        <taxon>Nitrospirales</taxon>
        <taxon>Nitrospiraceae</taxon>
        <taxon>Nitrospira</taxon>
    </lineage>
</organism>
<feature type="transmembrane region" description="Helical" evidence="1">
    <location>
        <begin position="111"/>
        <end position="129"/>
    </location>
</feature>
<name>A0A0K2GC75_NITMO</name>
<dbReference type="Proteomes" id="UP000069205">
    <property type="component" value="Chromosome"/>
</dbReference>
<accession>A0A0K2GC75</accession>
<keyword evidence="1" id="KW-1133">Transmembrane helix</keyword>
<evidence type="ECO:0000313" key="3">
    <source>
        <dbReference type="Proteomes" id="UP000069205"/>
    </source>
</evidence>
<dbReference type="RefSeq" id="WP_053379616.1">
    <property type="nucleotide sequence ID" value="NZ_CP011801.1"/>
</dbReference>
<feature type="transmembrane region" description="Helical" evidence="1">
    <location>
        <begin position="7"/>
        <end position="34"/>
    </location>
</feature>
<sequence>MNVFKPAVVYFLLVFGAGFVLGTVRVLLILPLVGERTAELLEMPLMLTVIVFAARWMNRHPLAEADARKRLIVGLIAMGLVLAADLLVGIALRGMSPSDALFHRDPISGTAYYLSLLLFAGMPWLLAPLRKNIATEKATSPTIT</sequence>
<dbReference type="STRING" id="42253.NITMOv2_2032"/>
<keyword evidence="1" id="KW-0812">Transmembrane</keyword>
<dbReference type="KEGG" id="nmv:NITMOv2_2032"/>
<dbReference type="OrthoDB" id="595355at2"/>
<evidence type="ECO:0000256" key="1">
    <source>
        <dbReference type="SAM" id="Phobius"/>
    </source>
</evidence>
<proteinExistence type="predicted"/>
<protein>
    <submittedName>
        <fullName evidence="2">Uncharacterized protein</fullName>
    </submittedName>
</protein>
<keyword evidence="1" id="KW-0472">Membrane</keyword>
<reference evidence="2 3" key="1">
    <citation type="journal article" date="2015" name="Proc. Natl. Acad. Sci. U.S.A.">
        <title>Expanded metabolic versatility of ubiquitous nitrite-oxidizing bacteria from the genus Nitrospira.</title>
        <authorList>
            <person name="Koch H."/>
            <person name="Lucker S."/>
            <person name="Albertsen M."/>
            <person name="Kitzinger K."/>
            <person name="Herbold C."/>
            <person name="Spieck E."/>
            <person name="Nielsen P.H."/>
            <person name="Wagner M."/>
            <person name="Daims H."/>
        </authorList>
    </citation>
    <scope>NUCLEOTIDE SEQUENCE [LARGE SCALE GENOMIC DNA]</scope>
    <source>
        <strain evidence="2 3">NSP M-1</strain>
    </source>
</reference>
<dbReference type="PATRIC" id="fig|42253.5.peg.2004"/>
<dbReference type="AlphaFoldDB" id="A0A0K2GC75"/>
<dbReference type="EMBL" id="CP011801">
    <property type="protein sequence ID" value="ALA58449.1"/>
    <property type="molecule type" value="Genomic_DNA"/>
</dbReference>
<feature type="transmembrane region" description="Helical" evidence="1">
    <location>
        <begin position="70"/>
        <end position="91"/>
    </location>
</feature>